<proteinExistence type="predicted"/>
<keyword evidence="2" id="KW-0812">Transmembrane</keyword>
<dbReference type="Proteomes" id="UP000324022">
    <property type="component" value="Unassembled WGS sequence"/>
</dbReference>
<accession>A0A5C3E974</accession>
<dbReference type="OrthoDB" id="2553690at2759"/>
<evidence type="ECO:0000256" key="1">
    <source>
        <dbReference type="SAM" id="MobiDB-lite"/>
    </source>
</evidence>
<gene>
    <name evidence="3" type="ORF">UTRI_03936_B</name>
</gene>
<dbReference type="EMBL" id="OOIN01000015">
    <property type="protein sequence ID" value="SPO26645.1"/>
    <property type="molecule type" value="Genomic_DNA"/>
</dbReference>
<protein>
    <submittedName>
        <fullName evidence="3">Uncharacterized protein</fullName>
    </submittedName>
</protein>
<keyword evidence="2" id="KW-0472">Membrane</keyword>
<evidence type="ECO:0000313" key="3">
    <source>
        <dbReference type="EMBL" id="SPO26645.1"/>
    </source>
</evidence>
<evidence type="ECO:0000313" key="4">
    <source>
        <dbReference type="Proteomes" id="UP000324022"/>
    </source>
</evidence>
<feature type="transmembrane region" description="Helical" evidence="2">
    <location>
        <begin position="44"/>
        <end position="64"/>
    </location>
</feature>
<sequence>MSQCPLGFKGTPPPGHPKVAGLENASPASDTATAPTGTSNKDGWNPWLLLVVDAVFILAAIYVARNGLPKAIADPIKALLGKTQHKIDAKTE</sequence>
<name>A0A5C3E974_9BASI</name>
<organism evidence="3 4">
    <name type="scientific">Ustilago trichophora</name>
    <dbReference type="NCBI Taxonomy" id="86804"/>
    <lineage>
        <taxon>Eukaryota</taxon>
        <taxon>Fungi</taxon>
        <taxon>Dikarya</taxon>
        <taxon>Basidiomycota</taxon>
        <taxon>Ustilaginomycotina</taxon>
        <taxon>Ustilaginomycetes</taxon>
        <taxon>Ustilaginales</taxon>
        <taxon>Ustilaginaceae</taxon>
        <taxon>Ustilago</taxon>
    </lineage>
</organism>
<feature type="compositionally biased region" description="Low complexity" evidence="1">
    <location>
        <begin position="25"/>
        <end position="39"/>
    </location>
</feature>
<keyword evidence="4" id="KW-1185">Reference proteome</keyword>
<keyword evidence="2" id="KW-1133">Transmembrane helix</keyword>
<evidence type="ECO:0000256" key="2">
    <source>
        <dbReference type="SAM" id="Phobius"/>
    </source>
</evidence>
<feature type="region of interest" description="Disordered" evidence="1">
    <location>
        <begin position="1"/>
        <end position="44"/>
    </location>
</feature>
<dbReference type="AlphaFoldDB" id="A0A5C3E974"/>
<reference evidence="3 4" key="1">
    <citation type="submission" date="2018-03" db="EMBL/GenBank/DDBJ databases">
        <authorList>
            <person name="Guldener U."/>
        </authorList>
    </citation>
    <scope>NUCLEOTIDE SEQUENCE [LARGE SCALE GENOMIC DNA]</scope>
    <source>
        <strain evidence="3 4">NBRC100155</strain>
    </source>
</reference>